<proteinExistence type="predicted"/>
<dbReference type="Proteomes" id="UP000318720">
    <property type="component" value="Unassembled WGS sequence"/>
</dbReference>
<evidence type="ECO:0000313" key="2">
    <source>
        <dbReference type="Proteomes" id="UP000318720"/>
    </source>
</evidence>
<protein>
    <submittedName>
        <fullName evidence="1">Uncharacterized protein</fullName>
    </submittedName>
</protein>
<dbReference type="AlphaFoldDB" id="A0A540Q8E9"/>
<evidence type="ECO:0000313" key="1">
    <source>
        <dbReference type="EMBL" id="TQE28687.1"/>
    </source>
</evidence>
<dbReference type="RefSeq" id="WP_009316417.1">
    <property type="nucleotide sequence ID" value="NZ_CP182305.1"/>
</dbReference>
<dbReference type="GeneID" id="301701003"/>
<organism evidence="1 2">
    <name type="scientific">Streptomyces ipomoeae</name>
    <dbReference type="NCBI Taxonomy" id="103232"/>
    <lineage>
        <taxon>Bacteria</taxon>
        <taxon>Bacillati</taxon>
        <taxon>Actinomycetota</taxon>
        <taxon>Actinomycetes</taxon>
        <taxon>Kitasatosporales</taxon>
        <taxon>Streptomycetaceae</taxon>
        <taxon>Streptomyces</taxon>
    </lineage>
</organism>
<comment type="caution">
    <text evidence="1">The sequence shown here is derived from an EMBL/GenBank/DDBJ whole genome shotgun (WGS) entry which is preliminary data.</text>
</comment>
<dbReference type="EMBL" id="SPAZ01000211">
    <property type="protein sequence ID" value="TQE28687.1"/>
    <property type="molecule type" value="Genomic_DNA"/>
</dbReference>
<accession>A0A540Q8E9</accession>
<name>A0A540Q8E9_9ACTN</name>
<reference evidence="1 2" key="1">
    <citation type="submission" date="2019-03" db="EMBL/GenBank/DDBJ databases">
        <title>Comparative genomic analyses of the sweetpotato soil rot pathogen, Streptomyces ipomoeae.</title>
        <authorList>
            <person name="Ruschel Soares N."/>
            <person name="Badger J.H."/>
            <person name="Huguet-Tapia J.C."/>
            <person name="Clark C.A."/>
            <person name="Pettis G.S."/>
        </authorList>
    </citation>
    <scope>NUCLEOTIDE SEQUENCE [LARGE SCALE GENOMIC DNA]</scope>
    <source>
        <strain evidence="1 2">88-35</strain>
    </source>
</reference>
<sequence>MDDSRMASAVEPTAFPAAKKGAWHSTAGVFDPEPAMRWAPHYDDEHTNYRKLATGHRCVRRTQRCPVLASPR</sequence>
<gene>
    <name evidence="1" type="ORF">Sipo8835_25765</name>
</gene>